<organism evidence="1 2">
    <name type="scientific">Paraburkholderia silviterrae</name>
    <dbReference type="NCBI Taxonomy" id="2528715"/>
    <lineage>
        <taxon>Bacteria</taxon>
        <taxon>Pseudomonadati</taxon>
        <taxon>Pseudomonadota</taxon>
        <taxon>Betaproteobacteria</taxon>
        <taxon>Burkholderiales</taxon>
        <taxon>Burkholderiaceae</taxon>
        <taxon>Paraburkholderia</taxon>
    </lineage>
</organism>
<proteinExistence type="predicted"/>
<accession>A0A4R5MF62</accession>
<comment type="caution">
    <text evidence="1">The sequence shown here is derived from an EMBL/GenBank/DDBJ whole genome shotgun (WGS) entry which is preliminary data.</text>
</comment>
<dbReference type="OrthoDB" id="9135138at2"/>
<dbReference type="RefSeq" id="WP_133192940.1">
    <property type="nucleotide sequence ID" value="NZ_JBHUCW010000015.1"/>
</dbReference>
<sequence length="76" mass="8496">MKRDKPLSDDEAALAARSEHAKLVIALPIDDPFLAGVSELLHRIMDAQSLEVARWQAGDALVLLREYVKKQGETRQ</sequence>
<evidence type="ECO:0000313" key="2">
    <source>
        <dbReference type="Proteomes" id="UP000295722"/>
    </source>
</evidence>
<dbReference type="AlphaFoldDB" id="A0A4R5MF62"/>
<name>A0A4R5MF62_9BURK</name>
<evidence type="ECO:0000313" key="1">
    <source>
        <dbReference type="EMBL" id="TDG25888.1"/>
    </source>
</evidence>
<dbReference type="EMBL" id="SMRP01000001">
    <property type="protein sequence ID" value="TDG25888.1"/>
    <property type="molecule type" value="Genomic_DNA"/>
</dbReference>
<reference evidence="1 2" key="1">
    <citation type="submission" date="2019-03" db="EMBL/GenBank/DDBJ databases">
        <title>Paraburkholderia sp. 4M-K11, isolated from subtropical forest soil.</title>
        <authorList>
            <person name="Gao Z.-H."/>
            <person name="Qiu L.-H."/>
        </authorList>
    </citation>
    <scope>NUCLEOTIDE SEQUENCE [LARGE SCALE GENOMIC DNA]</scope>
    <source>
        <strain evidence="1 2">4M-K11</strain>
    </source>
</reference>
<dbReference type="Proteomes" id="UP000295722">
    <property type="component" value="Unassembled WGS sequence"/>
</dbReference>
<gene>
    <name evidence="1" type="ORF">EYW47_00515</name>
</gene>
<keyword evidence="2" id="KW-1185">Reference proteome</keyword>
<protein>
    <submittedName>
        <fullName evidence="1">Uncharacterized protein</fullName>
    </submittedName>
</protein>